<dbReference type="Gene3D" id="1.20.120.530">
    <property type="entry name" value="GntR ligand-binding domain-like"/>
    <property type="match status" value="1"/>
</dbReference>
<dbReference type="InterPro" id="IPR036388">
    <property type="entry name" value="WH-like_DNA-bd_sf"/>
</dbReference>
<dbReference type="GO" id="GO:0003677">
    <property type="term" value="F:DNA binding"/>
    <property type="evidence" value="ECO:0007669"/>
    <property type="project" value="UniProtKB-KW"/>
</dbReference>
<dbReference type="CDD" id="cd07377">
    <property type="entry name" value="WHTH_GntR"/>
    <property type="match status" value="1"/>
</dbReference>
<dbReference type="InterPro" id="IPR036390">
    <property type="entry name" value="WH_DNA-bd_sf"/>
</dbReference>
<dbReference type="SUPFAM" id="SSF46785">
    <property type="entry name" value="Winged helix' DNA-binding domain"/>
    <property type="match status" value="1"/>
</dbReference>
<dbReference type="RefSeq" id="WP_071470172.1">
    <property type="nucleotide sequence ID" value="NZ_QKZQ01000027.1"/>
</dbReference>
<dbReference type="EMBL" id="QKZQ01000027">
    <property type="protein sequence ID" value="PZX36762.1"/>
    <property type="molecule type" value="Genomic_DNA"/>
</dbReference>
<keyword evidence="2" id="KW-0238">DNA-binding</keyword>
<dbReference type="SUPFAM" id="SSF48008">
    <property type="entry name" value="GntR ligand-binding domain-like"/>
    <property type="match status" value="1"/>
</dbReference>
<gene>
    <name evidence="5" type="ORF">LY56_03369</name>
</gene>
<dbReference type="PANTHER" id="PTHR43537:SF51">
    <property type="entry name" value="HTH-TYPE TRANSCRIPTIONAL REGULATOR LGOR-RELATED"/>
    <property type="match status" value="1"/>
</dbReference>
<reference evidence="5 6" key="1">
    <citation type="submission" date="2018-06" db="EMBL/GenBank/DDBJ databases">
        <title>Genomic Encyclopedia of Archaeal and Bacterial Type Strains, Phase II (KMG-II): from individual species to whole genera.</title>
        <authorList>
            <person name="Goeker M."/>
        </authorList>
    </citation>
    <scope>NUCLEOTIDE SEQUENCE [LARGE SCALE GENOMIC DNA]</scope>
    <source>
        <strain evidence="5 6">DSM 13087</strain>
    </source>
</reference>
<evidence type="ECO:0000256" key="1">
    <source>
        <dbReference type="ARBA" id="ARBA00023015"/>
    </source>
</evidence>
<keyword evidence="3" id="KW-0804">Transcription</keyword>
<proteinExistence type="predicted"/>
<dbReference type="PANTHER" id="PTHR43537">
    <property type="entry name" value="TRANSCRIPTIONAL REGULATOR, GNTR FAMILY"/>
    <property type="match status" value="1"/>
</dbReference>
<keyword evidence="1" id="KW-0805">Transcription regulation</keyword>
<dbReference type="GO" id="GO:0003700">
    <property type="term" value="F:DNA-binding transcription factor activity"/>
    <property type="evidence" value="ECO:0007669"/>
    <property type="project" value="InterPro"/>
</dbReference>
<evidence type="ECO:0000259" key="4">
    <source>
        <dbReference type="PROSITE" id="PS50949"/>
    </source>
</evidence>
<feature type="domain" description="HTH gntR-type" evidence="4">
    <location>
        <begin position="1"/>
        <end position="64"/>
    </location>
</feature>
<evidence type="ECO:0000313" key="5">
    <source>
        <dbReference type="EMBL" id="PZX36762.1"/>
    </source>
</evidence>
<dbReference type="InterPro" id="IPR011711">
    <property type="entry name" value="GntR_C"/>
</dbReference>
<dbReference type="InterPro" id="IPR008920">
    <property type="entry name" value="TF_FadR/GntR_C"/>
</dbReference>
<accession>A0A2W7RFN6</accession>
<protein>
    <submittedName>
        <fullName evidence="5">GntR family transcriptional regulator of vanillate catabolism</fullName>
    </submittedName>
</protein>
<dbReference type="Gene3D" id="1.10.10.10">
    <property type="entry name" value="Winged helix-like DNA-binding domain superfamily/Winged helix DNA-binding domain"/>
    <property type="match status" value="1"/>
</dbReference>
<evidence type="ECO:0000256" key="2">
    <source>
        <dbReference type="ARBA" id="ARBA00023125"/>
    </source>
</evidence>
<dbReference type="InterPro" id="IPR000524">
    <property type="entry name" value="Tscrpt_reg_HTH_GntR"/>
</dbReference>
<organism evidence="5 6">
    <name type="scientific">Roseinatronobacter thiooxidans</name>
    <dbReference type="NCBI Taxonomy" id="121821"/>
    <lineage>
        <taxon>Bacteria</taxon>
        <taxon>Pseudomonadati</taxon>
        <taxon>Pseudomonadota</taxon>
        <taxon>Alphaproteobacteria</taxon>
        <taxon>Rhodobacterales</taxon>
        <taxon>Paracoccaceae</taxon>
        <taxon>Roseinatronobacter</taxon>
    </lineage>
</organism>
<dbReference type="PRINTS" id="PR00035">
    <property type="entry name" value="HTHGNTR"/>
</dbReference>
<evidence type="ECO:0000313" key="6">
    <source>
        <dbReference type="Proteomes" id="UP000249364"/>
    </source>
</evidence>
<dbReference type="SMART" id="SM00895">
    <property type="entry name" value="FCD"/>
    <property type="match status" value="1"/>
</dbReference>
<comment type="caution">
    <text evidence="5">The sequence shown here is derived from an EMBL/GenBank/DDBJ whole genome shotgun (WGS) entry which is preliminary data.</text>
</comment>
<keyword evidence="6" id="KW-1185">Reference proteome</keyword>
<dbReference type="STRING" id="121821.GCA_001870675_01407"/>
<sequence>MEIADQLRNEILAGRISVGERINEVRLSTKLNVSRTPVRSALHALSAEGLLDYECNRGFKVKEYTSKSLSEAYEIRAVLEGVACRFAAERGLSAKQKACFEKALQMGDSVVDRFHGSEDQIATYRAANVAFHETVLRAADNPILRKTIETTLTLPGATFRNIVSFSERSVRQRHDDHHGIYAALCAGDGWRAEFLMREHVSSIKRSQIKLSCHTESLHPIENT</sequence>
<dbReference type="PROSITE" id="PS50949">
    <property type="entry name" value="HTH_GNTR"/>
    <property type="match status" value="1"/>
</dbReference>
<name>A0A2W7RFN6_9RHOB</name>
<dbReference type="Pfam" id="PF00392">
    <property type="entry name" value="GntR"/>
    <property type="match status" value="1"/>
</dbReference>
<dbReference type="AlphaFoldDB" id="A0A2W7RFN6"/>
<dbReference type="Pfam" id="PF07729">
    <property type="entry name" value="FCD"/>
    <property type="match status" value="1"/>
</dbReference>
<dbReference type="Proteomes" id="UP000249364">
    <property type="component" value="Unassembled WGS sequence"/>
</dbReference>
<evidence type="ECO:0000256" key="3">
    <source>
        <dbReference type="ARBA" id="ARBA00023163"/>
    </source>
</evidence>
<dbReference type="SMART" id="SM00345">
    <property type="entry name" value="HTH_GNTR"/>
    <property type="match status" value="1"/>
</dbReference>